<feature type="chain" id="PRO_5008265565" description="arabinan endo-1,5-alpha-L-arabinosidase" evidence="10">
    <location>
        <begin position="19"/>
        <end position="302"/>
    </location>
</feature>
<organism evidence="11 12">
    <name type="scientific">Rhodotorula graminis (strain WP1)</name>
    <dbReference type="NCBI Taxonomy" id="578459"/>
    <lineage>
        <taxon>Eukaryota</taxon>
        <taxon>Fungi</taxon>
        <taxon>Dikarya</taxon>
        <taxon>Basidiomycota</taxon>
        <taxon>Pucciniomycotina</taxon>
        <taxon>Microbotryomycetes</taxon>
        <taxon>Sporidiobolales</taxon>
        <taxon>Sporidiobolaceae</taxon>
        <taxon>Rhodotorula</taxon>
    </lineage>
</organism>
<dbReference type="EC" id="3.2.1.99" evidence="4"/>
<dbReference type="GO" id="GO:0031222">
    <property type="term" value="P:arabinan catabolic process"/>
    <property type="evidence" value="ECO:0007669"/>
    <property type="project" value="UniProtKB-UniPathway"/>
</dbReference>
<dbReference type="AlphaFoldDB" id="A0A194S9H7"/>
<dbReference type="InterPro" id="IPR016840">
    <property type="entry name" value="Glyco_hydro_43_endo_a_Ara-ase"/>
</dbReference>
<evidence type="ECO:0000256" key="3">
    <source>
        <dbReference type="ARBA" id="ARBA00009865"/>
    </source>
</evidence>
<dbReference type="PANTHER" id="PTHR43301:SF3">
    <property type="entry name" value="ARABINAN ENDO-1,5-ALPHA-L-ARABINOSIDASE A-RELATED"/>
    <property type="match status" value="1"/>
</dbReference>
<dbReference type="InterPro" id="IPR050727">
    <property type="entry name" value="GH43_arabinanases"/>
</dbReference>
<protein>
    <recommendedName>
        <fullName evidence="4">arabinan endo-1,5-alpha-L-arabinosidase</fullName>
        <ecNumber evidence="4">3.2.1.99</ecNumber>
    </recommendedName>
    <alternativeName>
        <fullName evidence="7">Endo-1,5-alpha-L-arabinanase A</fullName>
    </alternativeName>
</protein>
<evidence type="ECO:0000256" key="5">
    <source>
        <dbReference type="ARBA" id="ARBA00022801"/>
    </source>
</evidence>
<evidence type="ECO:0000256" key="9">
    <source>
        <dbReference type="PIRSR" id="PIRSR606710-2"/>
    </source>
</evidence>
<dbReference type="Gene3D" id="2.115.10.20">
    <property type="entry name" value="Glycosyl hydrolase domain, family 43"/>
    <property type="match status" value="1"/>
</dbReference>
<evidence type="ECO:0000256" key="1">
    <source>
        <dbReference type="ARBA" id="ARBA00000375"/>
    </source>
</evidence>
<feature type="site" description="Important for catalytic activity, responsible for pKa modulation of the active site Glu and correct orientation of both the proton donor and substrate" evidence="9">
    <location>
        <position position="147"/>
    </location>
</feature>
<evidence type="ECO:0000313" key="12">
    <source>
        <dbReference type="Proteomes" id="UP000053890"/>
    </source>
</evidence>
<keyword evidence="12" id="KW-1185">Reference proteome</keyword>
<keyword evidence="5 11" id="KW-0378">Hydrolase</keyword>
<dbReference type="GO" id="GO:0046558">
    <property type="term" value="F:arabinan endo-1,5-alpha-L-arabinosidase activity"/>
    <property type="evidence" value="ECO:0007669"/>
    <property type="project" value="UniProtKB-EC"/>
</dbReference>
<comment type="similarity">
    <text evidence="3">Belongs to the glycosyl hydrolase 43 family.</text>
</comment>
<dbReference type="PIRSF" id="PIRSF026534">
    <property type="entry name" value="Endo_alpha-L-arabinosidase"/>
    <property type="match status" value="1"/>
</dbReference>
<dbReference type="STRING" id="578459.A0A194S9H7"/>
<comment type="catalytic activity">
    <reaction evidence="1">
        <text>Endohydrolysis of (1-&gt;5)-alpha-arabinofuranosidic linkages in (1-&gt;5)-arabinans.</text>
        <dbReference type="EC" id="3.2.1.99"/>
    </reaction>
</comment>
<dbReference type="InterPro" id="IPR006710">
    <property type="entry name" value="Glyco_hydro_43"/>
</dbReference>
<keyword evidence="10" id="KW-0732">Signal</keyword>
<dbReference type="InterPro" id="IPR023296">
    <property type="entry name" value="Glyco_hydro_beta-prop_sf"/>
</dbReference>
<keyword evidence="6" id="KW-0326">Glycosidase</keyword>
<evidence type="ECO:0000256" key="8">
    <source>
        <dbReference type="PIRSR" id="PIRSR606710-1"/>
    </source>
</evidence>
<name>A0A194S9H7_RHOGW</name>
<dbReference type="OrthoDB" id="195678at2759"/>
<evidence type="ECO:0000313" key="11">
    <source>
        <dbReference type="EMBL" id="KPV76051.1"/>
    </source>
</evidence>
<dbReference type="SUPFAM" id="SSF75005">
    <property type="entry name" value="Arabinanase/levansucrase/invertase"/>
    <property type="match status" value="1"/>
</dbReference>
<evidence type="ECO:0000256" key="6">
    <source>
        <dbReference type="ARBA" id="ARBA00023295"/>
    </source>
</evidence>
<feature type="signal peptide" evidence="10">
    <location>
        <begin position="1"/>
        <end position="18"/>
    </location>
</feature>
<accession>A0A194S9H7</accession>
<dbReference type="UniPathway" id="UPA00667"/>
<dbReference type="Proteomes" id="UP000053890">
    <property type="component" value="Unassembled WGS sequence"/>
</dbReference>
<dbReference type="RefSeq" id="XP_018272100.1">
    <property type="nucleotide sequence ID" value="XM_018416639.1"/>
</dbReference>
<dbReference type="OMA" id="VWGGEWT"/>
<dbReference type="EMBL" id="KQ474077">
    <property type="protein sequence ID" value="KPV76051.1"/>
    <property type="molecule type" value="Genomic_DNA"/>
</dbReference>
<comment type="pathway">
    <text evidence="2">Glycan metabolism; L-arabinan degradation.</text>
</comment>
<feature type="active site" description="Proton acceptor" evidence="8">
    <location>
        <position position="32"/>
    </location>
</feature>
<dbReference type="Pfam" id="PF04616">
    <property type="entry name" value="Glyco_hydro_43"/>
    <property type="match status" value="1"/>
</dbReference>
<dbReference type="PANTHER" id="PTHR43301">
    <property type="entry name" value="ARABINAN ENDO-1,5-ALPHA-L-ARABINOSIDASE"/>
    <property type="match status" value="1"/>
</dbReference>
<gene>
    <name evidence="11" type="ORF">RHOBADRAFT_53049</name>
</gene>
<feature type="active site" description="Proton donor" evidence="8">
    <location>
        <position position="199"/>
    </location>
</feature>
<evidence type="ECO:0000256" key="2">
    <source>
        <dbReference type="ARBA" id="ARBA00004834"/>
    </source>
</evidence>
<evidence type="ECO:0000256" key="7">
    <source>
        <dbReference type="ARBA" id="ARBA00042202"/>
    </source>
</evidence>
<sequence length="302" mass="32625">MLLSLPLLACAAVRLALAFPQPAKLTKDIEHDPSVVKTPDGTYILVGTGKAIPTFASTDRLSWTKVGDAFPDGAPEAALALAGNKDVWAPDISFVNDIYILYYSTSTFGTQKSAIWLATSPTGLPGSWTDKDKVLESKEGDPYNAIDAHLFVSSNGSRHLVWGSYWSGIFLGNVDAKTGLLTSDEFVNLAARPGAGVIEAPWLYERDGVFYLFTSWDQCCEGTKSTYHMRVATSRSLVGPYLDSHGKAALEGHMTLLMDSHDDVYGPGGQSLLDDDDGVLLVYHRYFGTGSTGLLSLNVLDF</sequence>
<dbReference type="CDD" id="cd08998">
    <property type="entry name" value="GH43_Arb43a-like"/>
    <property type="match status" value="1"/>
</dbReference>
<reference evidence="11 12" key="1">
    <citation type="journal article" date="2015" name="Front. Microbiol.">
        <title>Genome sequence of the plant growth promoting endophytic yeast Rhodotorula graminis WP1.</title>
        <authorList>
            <person name="Firrincieli A."/>
            <person name="Otillar R."/>
            <person name="Salamov A."/>
            <person name="Schmutz J."/>
            <person name="Khan Z."/>
            <person name="Redman R.S."/>
            <person name="Fleck N.D."/>
            <person name="Lindquist E."/>
            <person name="Grigoriev I.V."/>
            <person name="Doty S.L."/>
        </authorList>
    </citation>
    <scope>NUCLEOTIDE SEQUENCE [LARGE SCALE GENOMIC DNA]</scope>
    <source>
        <strain evidence="11 12">WP1</strain>
    </source>
</reference>
<evidence type="ECO:0000256" key="10">
    <source>
        <dbReference type="SAM" id="SignalP"/>
    </source>
</evidence>
<dbReference type="GeneID" id="28977087"/>
<evidence type="ECO:0000256" key="4">
    <source>
        <dbReference type="ARBA" id="ARBA00012586"/>
    </source>
</evidence>
<proteinExistence type="inferred from homology"/>